<proteinExistence type="inferred from homology"/>
<dbReference type="InterPro" id="IPR036864">
    <property type="entry name" value="Zn2-C6_fun-type_DNA-bd_sf"/>
</dbReference>
<feature type="region of interest" description="Disordered" evidence="11">
    <location>
        <begin position="20"/>
        <end position="86"/>
    </location>
</feature>
<feature type="region of interest" description="Disordered" evidence="11">
    <location>
        <begin position="133"/>
        <end position="180"/>
    </location>
</feature>
<evidence type="ECO:0000259" key="12">
    <source>
        <dbReference type="PROSITE" id="PS50048"/>
    </source>
</evidence>
<dbReference type="InterPro" id="IPR050335">
    <property type="entry name" value="ERT1_acuK_gluconeogen_tf"/>
</dbReference>
<dbReference type="Gene3D" id="4.10.240.10">
    <property type="entry name" value="Zn(2)-C6 fungal-type DNA-binding domain"/>
    <property type="match status" value="1"/>
</dbReference>
<dbReference type="PROSITE" id="PS50048">
    <property type="entry name" value="ZN2_CY6_FUNGAL_2"/>
    <property type="match status" value="1"/>
</dbReference>
<accession>A0AAD6TVP0</accession>
<gene>
    <name evidence="13" type="ORF">B0H15DRAFT_596216</name>
</gene>
<feature type="compositionally biased region" description="Pro residues" evidence="11">
    <location>
        <begin position="204"/>
        <end position="224"/>
    </location>
</feature>
<dbReference type="GO" id="GO:0000977">
    <property type="term" value="F:RNA polymerase II transcription regulatory region sequence-specific DNA binding"/>
    <property type="evidence" value="ECO:0007669"/>
    <property type="project" value="TreeGrafter"/>
</dbReference>
<comment type="caution">
    <text evidence="13">The sequence shown here is derived from an EMBL/GenBank/DDBJ whole genome shotgun (WGS) entry which is preliminary data.</text>
</comment>
<dbReference type="GO" id="GO:0009267">
    <property type="term" value="P:cellular response to starvation"/>
    <property type="evidence" value="ECO:0007669"/>
    <property type="project" value="TreeGrafter"/>
</dbReference>
<dbReference type="GO" id="GO:0000981">
    <property type="term" value="F:DNA-binding transcription factor activity, RNA polymerase II-specific"/>
    <property type="evidence" value="ECO:0007669"/>
    <property type="project" value="InterPro"/>
</dbReference>
<dbReference type="InterPro" id="IPR056751">
    <property type="entry name" value="PAS_13"/>
</dbReference>
<keyword evidence="4" id="KW-0479">Metal-binding</keyword>
<dbReference type="GO" id="GO:0006094">
    <property type="term" value="P:gluconeogenesis"/>
    <property type="evidence" value="ECO:0007669"/>
    <property type="project" value="UniProtKB-KW"/>
</dbReference>
<keyword evidence="8" id="KW-0804">Transcription</keyword>
<evidence type="ECO:0000256" key="2">
    <source>
        <dbReference type="ARBA" id="ARBA00010855"/>
    </source>
</evidence>
<dbReference type="GO" id="GO:0005634">
    <property type="term" value="C:nucleus"/>
    <property type="evidence" value="ECO:0007669"/>
    <property type="project" value="UniProtKB-SubCell"/>
</dbReference>
<evidence type="ECO:0000313" key="14">
    <source>
        <dbReference type="Proteomes" id="UP001222325"/>
    </source>
</evidence>
<sequence>MPAAIRPAPANLSNVFVNPSQTMTGKKQLHPHPAPGVPGPASQLPASLKRKQQIALQSTTDDETQDDSAPPTPRTRGRDGPKKKKASRACVHCQKAHLTCDDSRPCQRCVKRGIGANCTEGHRKKAKYLLDEEELGQLKSRDKSSAPETNVESTPTPAVHPPPQPSFDPSDQMFNPVPFDPSFTFGSEAANLEYSILSAILGNPSPPETTTSPPPAPPPAPPYSSWPSDEPGMEFTQVRPTNEYAPSYGEQQIAVQPSDTLSTTPTSSFLTYSYPQPPEQEPLQYSPQFPQDLHPLQPRFPLDARPRSPPFSAKDLPQRGLLSPSQSSASSFAHGIPEQVFQGSGGGGSQLQNINDRVTMPYDYTEGYHFLMKHLPSRFEKNDILRVVRALAIFRPSLIALQMPLSFDDEVFVEKCFQRTLLELDKLISFSGTPTVVWRRTGEICLVAPEFCMLTEWSMDELIGRKKYIYELLENQSVVEYWENFAAHAFENTTQSIFAHCVLLKPSGAPVPSTFCFSIRRDLFDLPSVVIGQWLPLL</sequence>
<organism evidence="13 14">
    <name type="scientific">Mycena belliarum</name>
    <dbReference type="NCBI Taxonomy" id="1033014"/>
    <lineage>
        <taxon>Eukaryota</taxon>
        <taxon>Fungi</taxon>
        <taxon>Dikarya</taxon>
        <taxon>Basidiomycota</taxon>
        <taxon>Agaricomycotina</taxon>
        <taxon>Agaricomycetes</taxon>
        <taxon>Agaricomycetidae</taxon>
        <taxon>Agaricales</taxon>
        <taxon>Marasmiineae</taxon>
        <taxon>Mycenaceae</taxon>
        <taxon>Mycena</taxon>
    </lineage>
</organism>
<dbReference type="SUPFAM" id="SSF57701">
    <property type="entry name" value="Zn2/Cys6 DNA-binding domain"/>
    <property type="match status" value="1"/>
</dbReference>
<evidence type="ECO:0000256" key="10">
    <source>
        <dbReference type="ARBA" id="ARBA00040903"/>
    </source>
</evidence>
<comment type="similarity">
    <text evidence="2">Belongs to the ERT1/acuK family.</text>
</comment>
<name>A0AAD6TVP0_9AGAR</name>
<keyword evidence="5" id="KW-0862">Zinc</keyword>
<keyword evidence="9" id="KW-0539">Nucleus</keyword>
<evidence type="ECO:0000256" key="7">
    <source>
        <dbReference type="ARBA" id="ARBA00023125"/>
    </source>
</evidence>
<protein>
    <recommendedName>
        <fullName evidence="10">Transcription activator of gluconeogenesis ERT1</fullName>
    </recommendedName>
</protein>
<evidence type="ECO:0000256" key="6">
    <source>
        <dbReference type="ARBA" id="ARBA00023015"/>
    </source>
</evidence>
<dbReference type="EMBL" id="JARJCN010000082">
    <property type="protein sequence ID" value="KAJ7076318.1"/>
    <property type="molecule type" value="Genomic_DNA"/>
</dbReference>
<evidence type="ECO:0000256" key="3">
    <source>
        <dbReference type="ARBA" id="ARBA00022432"/>
    </source>
</evidence>
<keyword evidence="3" id="KW-0312">Gluconeogenesis</keyword>
<dbReference type="Pfam" id="PF24990">
    <property type="entry name" value="PAS_13"/>
    <property type="match status" value="1"/>
</dbReference>
<dbReference type="Pfam" id="PF00172">
    <property type="entry name" value="Zn_clus"/>
    <property type="match status" value="1"/>
</dbReference>
<evidence type="ECO:0000256" key="5">
    <source>
        <dbReference type="ARBA" id="ARBA00022833"/>
    </source>
</evidence>
<dbReference type="AlphaFoldDB" id="A0AAD6TVP0"/>
<dbReference type="PANTHER" id="PTHR47659:SF1">
    <property type="entry name" value="TRANSCRIPTION ACTIVATOR OF GLUCONEOGENESIS ERT1"/>
    <property type="match status" value="1"/>
</dbReference>
<evidence type="ECO:0000256" key="4">
    <source>
        <dbReference type="ARBA" id="ARBA00022723"/>
    </source>
</evidence>
<feature type="compositionally biased region" description="Low complexity" evidence="11">
    <location>
        <begin position="257"/>
        <end position="274"/>
    </location>
</feature>
<dbReference type="CDD" id="cd00067">
    <property type="entry name" value="GAL4"/>
    <property type="match status" value="1"/>
</dbReference>
<dbReference type="InterPro" id="IPR001138">
    <property type="entry name" value="Zn2Cys6_DnaBD"/>
</dbReference>
<keyword evidence="7" id="KW-0238">DNA-binding</keyword>
<reference evidence="13" key="1">
    <citation type="submission" date="2023-03" db="EMBL/GenBank/DDBJ databases">
        <title>Massive genome expansion in bonnet fungi (Mycena s.s.) driven by repeated elements and novel gene families across ecological guilds.</title>
        <authorList>
            <consortium name="Lawrence Berkeley National Laboratory"/>
            <person name="Harder C.B."/>
            <person name="Miyauchi S."/>
            <person name="Viragh M."/>
            <person name="Kuo A."/>
            <person name="Thoen E."/>
            <person name="Andreopoulos B."/>
            <person name="Lu D."/>
            <person name="Skrede I."/>
            <person name="Drula E."/>
            <person name="Henrissat B."/>
            <person name="Morin E."/>
            <person name="Kohler A."/>
            <person name="Barry K."/>
            <person name="LaButti K."/>
            <person name="Morin E."/>
            <person name="Salamov A."/>
            <person name="Lipzen A."/>
            <person name="Mereny Z."/>
            <person name="Hegedus B."/>
            <person name="Baldrian P."/>
            <person name="Stursova M."/>
            <person name="Weitz H."/>
            <person name="Taylor A."/>
            <person name="Grigoriev I.V."/>
            <person name="Nagy L.G."/>
            <person name="Martin F."/>
            <person name="Kauserud H."/>
        </authorList>
    </citation>
    <scope>NUCLEOTIDE SEQUENCE</scope>
    <source>
        <strain evidence="13">CBHHK173m</strain>
    </source>
</reference>
<feature type="region of interest" description="Disordered" evidence="11">
    <location>
        <begin position="257"/>
        <end position="331"/>
    </location>
</feature>
<evidence type="ECO:0000256" key="11">
    <source>
        <dbReference type="SAM" id="MobiDB-lite"/>
    </source>
</evidence>
<feature type="region of interest" description="Disordered" evidence="11">
    <location>
        <begin position="201"/>
        <end position="235"/>
    </location>
</feature>
<keyword evidence="14" id="KW-1185">Reference proteome</keyword>
<keyword evidence="6" id="KW-0805">Transcription regulation</keyword>
<evidence type="ECO:0000256" key="9">
    <source>
        <dbReference type="ARBA" id="ARBA00023242"/>
    </source>
</evidence>
<dbReference type="SMART" id="SM00066">
    <property type="entry name" value="GAL4"/>
    <property type="match status" value="1"/>
</dbReference>
<comment type="subcellular location">
    <subcellularLocation>
        <location evidence="1">Nucleus</location>
    </subcellularLocation>
</comment>
<dbReference type="GO" id="GO:0008270">
    <property type="term" value="F:zinc ion binding"/>
    <property type="evidence" value="ECO:0007669"/>
    <property type="project" value="InterPro"/>
</dbReference>
<evidence type="ECO:0000256" key="8">
    <source>
        <dbReference type="ARBA" id="ARBA00023163"/>
    </source>
</evidence>
<dbReference type="SUPFAM" id="SSF55785">
    <property type="entry name" value="PYP-like sensor domain (PAS domain)"/>
    <property type="match status" value="1"/>
</dbReference>
<evidence type="ECO:0000313" key="13">
    <source>
        <dbReference type="EMBL" id="KAJ7076318.1"/>
    </source>
</evidence>
<feature type="domain" description="Zn(2)-C6 fungal-type" evidence="12">
    <location>
        <begin position="89"/>
        <end position="120"/>
    </location>
</feature>
<evidence type="ECO:0000256" key="1">
    <source>
        <dbReference type="ARBA" id="ARBA00004123"/>
    </source>
</evidence>
<dbReference type="InterPro" id="IPR035965">
    <property type="entry name" value="PAS-like_dom_sf"/>
</dbReference>
<dbReference type="Proteomes" id="UP001222325">
    <property type="component" value="Unassembled WGS sequence"/>
</dbReference>
<dbReference type="PANTHER" id="PTHR47659">
    <property type="entry name" value="ZN(II)2CYS6 TRANSCRIPTION FACTOR (EUROFUNG)-RELATED"/>
    <property type="match status" value="1"/>
</dbReference>